<feature type="domain" description="Transposase Helix-turn-helix" evidence="2">
    <location>
        <begin position="157"/>
        <end position="205"/>
    </location>
</feature>
<evidence type="ECO:0000313" key="3">
    <source>
        <dbReference type="EMBL" id="KAK0133500.1"/>
    </source>
</evidence>
<name>A0AA47M4I4_MERPO</name>
<evidence type="ECO:0000259" key="2">
    <source>
        <dbReference type="Pfam" id="PF13613"/>
    </source>
</evidence>
<reference evidence="3" key="1">
    <citation type="journal article" date="2023" name="Front. Mar. Sci.">
        <title>A new Merluccius polli reference genome to investigate the effects of global change in West African waters.</title>
        <authorList>
            <person name="Mateo J.L."/>
            <person name="Blanco-Fernandez C."/>
            <person name="Garcia-Vazquez E."/>
            <person name="Machado-Schiaffino G."/>
        </authorList>
    </citation>
    <scope>NUCLEOTIDE SEQUENCE</scope>
    <source>
        <strain evidence="3">C29</strain>
        <tissue evidence="3">Fin</tissue>
    </source>
</reference>
<dbReference type="EMBL" id="JAOPHQ010005984">
    <property type="protein sequence ID" value="KAK0133500.1"/>
    <property type="molecule type" value="Genomic_DNA"/>
</dbReference>
<evidence type="ECO:0000313" key="4">
    <source>
        <dbReference type="Proteomes" id="UP001174136"/>
    </source>
</evidence>
<keyword evidence="4" id="KW-1185">Reference proteome</keyword>
<proteinExistence type="predicted"/>
<dbReference type="AlphaFoldDB" id="A0AA47M4I4"/>
<comment type="caution">
    <text evidence="3">The sequence shown here is derived from an EMBL/GenBank/DDBJ whole genome shotgun (WGS) entry which is preliminary data.</text>
</comment>
<feature type="compositionally biased region" description="Basic and acidic residues" evidence="1">
    <location>
        <begin position="92"/>
        <end position="108"/>
    </location>
</feature>
<dbReference type="PANTHER" id="PTHR23080">
    <property type="entry name" value="THAP DOMAIN PROTEIN"/>
    <property type="match status" value="1"/>
</dbReference>
<dbReference type="Pfam" id="PF13613">
    <property type="entry name" value="HTH_Tnp_4"/>
    <property type="match status" value="1"/>
</dbReference>
<accession>A0AA47M4I4</accession>
<organism evidence="3 4">
    <name type="scientific">Merluccius polli</name>
    <name type="common">Benguela hake</name>
    <name type="synonym">Merluccius cadenati</name>
    <dbReference type="NCBI Taxonomy" id="89951"/>
    <lineage>
        <taxon>Eukaryota</taxon>
        <taxon>Metazoa</taxon>
        <taxon>Chordata</taxon>
        <taxon>Craniata</taxon>
        <taxon>Vertebrata</taxon>
        <taxon>Euteleostomi</taxon>
        <taxon>Actinopterygii</taxon>
        <taxon>Neopterygii</taxon>
        <taxon>Teleostei</taxon>
        <taxon>Neoteleostei</taxon>
        <taxon>Acanthomorphata</taxon>
        <taxon>Zeiogadaria</taxon>
        <taxon>Gadariae</taxon>
        <taxon>Gadiformes</taxon>
        <taxon>Gadoidei</taxon>
        <taxon>Merlucciidae</taxon>
        <taxon>Merluccius</taxon>
    </lineage>
</organism>
<dbReference type="Proteomes" id="UP001174136">
    <property type="component" value="Unassembled WGS sequence"/>
</dbReference>
<protein>
    <recommendedName>
        <fullName evidence="2">Transposase Helix-turn-helix domain-containing protein</fullName>
    </recommendedName>
</protein>
<sequence length="230" mass="26753">MVKQCAYGICKSDSRYPKSLAGGVVFFPFPKPKTGAVPTMDQAVWKAPLPAKCHENKQAYIRLLQALMMQKRLNSILLTVSPEQPPLPGCQLEREPEGEQSTEKEEIRRRKQHEIEIFTYDRFNQLCTIFGIPNDPHTTQINVPLNYKRNDWQVAEMPLRSQLLFVLMKLRNNEDLKKLAFRCNINMKTASNIFNSWIHYMFDVLGELPIWPHRDVITQNMPETYKAAYP</sequence>
<evidence type="ECO:0000256" key="1">
    <source>
        <dbReference type="SAM" id="MobiDB-lite"/>
    </source>
</evidence>
<feature type="region of interest" description="Disordered" evidence="1">
    <location>
        <begin position="84"/>
        <end position="108"/>
    </location>
</feature>
<dbReference type="InterPro" id="IPR027805">
    <property type="entry name" value="Transposase_HTH_dom"/>
</dbReference>
<gene>
    <name evidence="3" type="ORF">N1851_030987</name>
</gene>